<keyword evidence="2" id="KW-1133">Transmembrane helix</keyword>
<organism evidence="4 5">
    <name type="scientific">Candidatus Kutchimonas denitrificans</name>
    <dbReference type="NCBI Taxonomy" id="3056748"/>
    <lineage>
        <taxon>Bacteria</taxon>
        <taxon>Pseudomonadati</taxon>
        <taxon>Gemmatimonadota</taxon>
        <taxon>Gemmatimonadia</taxon>
        <taxon>Candidatus Palauibacterales</taxon>
        <taxon>Candidatus Palauibacteraceae</taxon>
        <taxon>Candidatus Kutchimonas</taxon>
    </lineage>
</organism>
<evidence type="ECO:0000259" key="3">
    <source>
        <dbReference type="Pfam" id="PF07238"/>
    </source>
</evidence>
<dbReference type="GO" id="GO:0035438">
    <property type="term" value="F:cyclic-di-GMP binding"/>
    <property type="evidence" value="ECO:0007669"/>
    <property type="project" value="InterPro"/>
</dbReference>
<feature type="region of interest" description="Disordered" evidence="1">
    <location>
        <begin position="52"/>
        <end position="76"/>
    </location>
</feature>
<dbReference type="Gene3D" id="3.40.50.2300">
    <property type="match status" value="1"/>
</dbReference>
<dbReference type="SUPFAM" id="SSF53822">
    <property type="entry name" value="Periplasmic binding protein-like I"/>
    <property type="match status" value="1"/>
</dbReference>
<dbReference type="Pfam" id="PF07238">
    <property type="entry name" value="PilZ"/>
    <property type="match status" value="1"/>
</dbReference>
<keyword evidence="2" id="KW-0812">Transmembrane</keyword>
<evidence type="ECO:0000256" key="2">
    <source>
        <dbReference type="SAM" id="Phobius"/>
    </source>
</evidence>
<keyword evidence="2" id="KW-0472">Membrane</keyword>
<reference evidence="4 5" key="1">
    <citation type="submission" date="2020-01" db="EMBL/GenBank/DDBJ databases">
        <title>Genomes assembled from Gulf of Kutch pelagic sediment metagenomes.</title>
        <authorList>
            <person name="Chandrashekar M."/>
            <person name="Mahajan M.S."/>
            <person name="Dave K.J."/>
            <person name="Vatsa P."/>
            <person name="Nathani N.M."/>
        </authorList>
    </citation>
    <scope>NUCLEOTIDE SEQUENCE [LARGE SCALE GENOMIC DNA]</scope>
    <source>
        <strain evidence="4">KS3-K002</strain>
    </source>
</reference>
<feature type="transmembrane region" description="Helical" evidence="2">
    <location>
        <begin position="465"/>
        <end position="488"/>
    </location>
</feature>
<gene>
    <name evidence="4" type="ORF">GWO12_11970</name>
</gene>
<dbReference type="AlphaFoldDB" id="A0AAE5CDH8"/>
<dbReference type="InterPro" id="IPR028082">
    <property type="entry name" value="Peripla_BP_I"/>
</dbReference>
<evidence type="ECO:0000313" key="4">
    <source>
        <dbReference type="EMBL" id="NIR75809.1"/>
    </source>
</evidence>
<comment type="caution">
    <text evidence="4">The sequence shown here is derived from an EMBL/GenBank/DDBJ whole genome shotgun (WGS) entry which is preliminary data.</text>
</comment>
<accession>A0AAE5CDH8</accession>
<dbReference type="EMBL" id="JAACAK010000096">
    <property type="protein sequence ID" value="NIR75809.1"/>
    <property type="molecule type" value="Genomic_DNA"/>
</dbReference>
<name>A0AAE5CDH8_9BACT</name>
<evidence type="ECO:0000313" key="5">
    <source>
        <dbReference type="Proteomes" id="UP000702544"/>
    </source>
</evidence>
<proteinExistence type="predicted"/>
<protein>
    <recommendedName>
        <fullName evidence="3">PilZ domain-containing protein</fullName>
    </recommendedName>
</protein>
<feature type="compositionally biased region" description="Basic and acidic residues" evidence="1">
    <location>
        <begin position="52"/>
        <end position="64"/>
    </location>
</feature>
<sequence length="872" mass="98667">MPTSFLDPGKLRALSAICVPILAAVQPTAGQTTPQLPAQPVAVAVPIQSEQLGRRKAAERDLAAPDRTTNPTGGTAGDSLRVGIVYREAASGYRMVNGINEAIDEYRSSGDAARNIEPLMYAYPYEEAGQRIILDAIRSDEVDVILGPTDSGVFLDLQEIDDLLDERKVVILSPLVTADVGNVRGGWLFRTNVKVDVRARKIYDDLARRGFKSIAVVYEATGFGDQAELAFRGLLSPDRENAYLSLRYRDPGEIRDAARKILERRPGAVGLFGSREHMRTLRSELQEVAHGWVPYDPLVFTIVDARTLCLEGVHFVSLSGQRKVDCVASPREVQDELTDLGYDATKHMLRVASEVDGDPQTLEWRSQFRERLVASLEKPGKPLPRTNMVFSGMENRARPAIRVIRNGSVDTVSTGGGWLGSRIDVRRRRFGLTPIINLGLVIGIVTMLSFLDVRTTHTGRWWRFVWRWTFLRFVLFNVVVASAVLFALAEFGDARWDNTFIALSVAFGYTMLLKATIFETRTGQAFGLAHYYDKVVKNINRRLMVLRYELEGPRIYYISYANSRSWLKHVLERVYSESEEPEKAKKLIETVDAEADAAEEEIEKRRVYAQVLLDLLKWRQIVRSRLVPPGMREYELFDPATLLREAAEYSTNHCPENKGAITTYVERHLRRLETRSKKKDYKAAKDQLDDRIAKATSERGRVYFRLEWLIVQEVISIDQIWWLGFVEKDYSPLTSWGRVRTWLAKKLGRERRVIVFDDPTRERRKTRRVSAEGNVSLTLRDGNGAAPQEWTGQLREVSSGGARVFVKKNGPKETEIPGSLVHLEIVDGPLEGLDSEADCRSFEIVDDGLCLHLQWVDPSETTGQKIVEYMRS</sequence>
<dbReference type="InterPro" id="IPR009875">
    <property type="entry name" value="PilZ_domain"/>
</dbReference>
<feature type="domain" description="PilZ" evidence="3">
    <location>
        <begin position="762"/>
        <end position="870"/>
    </location>
</feature>
<dbReference type="Proteomes" id="UP000702544">
    <property type="component" value="Unassembled WGS sequence"/>
</dbReference>
<feature type="transmembrane region" description="Helical" evidence="2">
    <location>
        <begin position="435"/>
        <end position="453"/>
    </location>
</feature>
<evidence type="ECO:0000256" key="1">
    <source>
        <dbReference type="SAM" id="MobiDB-lite"/>
    </source>
</evidence>